<evidence type="ECO:0000313" key="1">
    <source>
        <dbReference type="EMBL" id="KAH7864092.1"/>
    </source>
</evidence>
<evidence type="ECO:0000313" key="2">
    <source>
        <dbReference type="Proteomes" id="UP000828048"/>
    </source>
</evidence>
<dbReference type="EMBL" id="CM037162">
    <property type="protein sequence ID" value="KAH7864092.1"/>
    <property type="molecule type" value="Genomic_DNA"/>
</dbReference>
<name>A0ACB7ZF77_9ERIC</name>
<organism evidence="1 2">
    <name type="scientific">Vaccinium darrowii</name>
    <dbReference type="NCBI Taxonomy" id="229202"/>
    <lineage>
        <taxon>Eukaryota</taxon>
        <taxon>Viridiplantae</taxon>
        <taxon>Streptophyta</taxon>
        <taxon>Embryophyta</taxon>
        <taxon>Tracheophyta</taxon>
        <taxon>Spermatophyta</taxon>
        <taxon>Magnoliopsida</taxon>
        <taxon>eudicotyledons</taxon>
        <taxon>Gunneridae</taxon>
        <taxon>Pentapetalae</taxon>
        <taxon>asterids</taxon>
        <taxon>Ericales</taxon>
        <taxon>Ericaceae</taxon>
        <taxon>Vaccinioideae</taxon>
        <taxon>Vaccinieae</taxon>
        <taxon>Vaccinium</taxon>
    </lineage>
</organism>
<accession>A0ACB7ZF77</accession>
<reference evidence="1 2" key="1">
    <citation type="journal article" date="2021" name="Hortic Res">
        <title>High-quality reference genome and annotation aids understanding of berry development for evergreen blueberry (Vaccinium darrowii).</title>
        <authorList>
            <person name="Yu J."/>
            <person name="Hulse-Kemp A.M."/>
            <person name="Babiker E."/>
            <person name="Staton M."/>
        </authorList>
    </citation>
    <scope>NUCLEOTIDE SEQUENCE [LARGE SCALE GENOMIC DNA]</scope>
    <source>
        <strain evidence="2">cv. NJ 8807/NJ 8810</strain>
        <tissue evidence="1">Young leaf</tissue>
    </source>
</reference>
<protein>
    <submittedName>
        <fullName evidence="1">Uncharacterized protein</fullName>
    </submittedName>
</protein>
<proteinExistence type="predicted"/>
<comment type="caution">
    <text evidence="1">The sequence shown here is derived from an EMBL/GenBank/DDBJ whole genome shotgun (WGS) entry which is preliminary data.</text>
</comment>
<dbReference type="Proteomes" id="UP000828048">
    <property type="component" value="Chromosome 12"/>
</dbReference>
<gene>
    <name evidence="1" type="ORF">Vadar_025632</name>
</gene>
<sequence length="306" mass="33469">MAEKVSSPAKNRYAVVTGANKGIGFELCRQLASNGITVVLTARDEKRGIEALEKLKESGLSDLVVFHQLDVADPSSIASLAAFVKTQFGRLDILVNNAGVVGTVIDWDALAASRSTGAGGYLDHNSLKEFMTETYESVKECLEINYYGAEKMIEAFIPLLQLSESPRIVYVSSSLGKLKYIPSERVKGVLNDAENLTEGKIDELLKEFLKDFKEESLETKGWPTFSSAYILSKAAMNAYTRILAKKYPNFRVNCVCPGYVKTDLNDNTGVLSVEEGAGHPVRLAMLPDDGPTGVFFVQNELSSFVE</sequence>
<keyword evidence="2" id="KW-1185">Reference proteome</keyword>